<evidence type="ECO:0000313" key="3">
    <source>
        <dbReference type="Proteomes" id="UP001183809"/>
    </source>
</evidence>
<proteinExistence type="predicted"/>
<evidence type="ECO:0008006" key="4">
    <source>
        <dbReference type="Google" id="ProtNLM"/>
    </source>
</evidence>
<evidence type="ECO:0000256" key="1">
    <source>
        <dbReference type="SAM" id="MobiDB-lite"/>
    </source>
</evidence>
<organism evidence="2 3">
    <name type="scientific">Streptomyces gibsoniae</name>
    <dbReference type="NCBI Taxonomy" id="3075529"/>
    <lineage>
        <taxon>Bacteria</taxon>
        <taxon>Bacillati</taxon>
        <taxon>Actinomycetota</taxon>
        <taxon>Actinomycetes</taxon>
        <taxon>Kitasatosporales</taxon>
        <taxon>Streptomycetaceae</taxon>
        <taxon>Streptomyces</taxon>
    </lineage>
</organism>
<dbReference type="RefSeq" id="WP_311700522.1">
    <property type="nucleotide sequence ID" value="NZ_JAVREY010000093.1"/>
</dbReference>
<dbReference type="Proteomes" id="UP001183809">
    <property type="component" value="Unassembled WGS sequence"/>
</dbReference>
<comment type="caution">
    <text evidence="2">The sequence shown here is derived from an EMBL/GenBank/DDBJ whole genome shotgun (WGS) entry which is preliminary data.</text>
</comment>
<sequence length="59" mass="6159">MQLAYPLTQASVADVVDEGTLDGPSDEENLDTAVQNPGNGMKETMGARLTAHDWVGGPS</sequence>
<reference evidence="3" key="1">
    <citation type="submission" date="2023-07" db="EMBL/GenBank/DDBJ databases">
        <title>30 novel species of actinomycetes from the DSMZ collection.</title>
        <authorList>
            <person name="Nouioui I."/>
        </authorList>
    </citation>
    <scope>NUCLEOTIDE SEQUENCE [LARGE SCALE GENOMIC DNA]</scope>
    <source>
        <strain evidence="3">DSM 41699</strain>
    </source>
</reference>
<name>A0ABU2U784_9ACTN</name>
<keyword evidence="3" id="KW-1185">Reference proteome</keyword>
<accession>A0ABU2U784</accession>
<gene>
    <name evidence="2" type="ORF">RM764_39980</name>
</gene>
<dbReference type="EMBL" id="JAVREY010000093">
    <property type="protein sequence ID" value="MDT0469082.1"/>
    <property type="molecule type" value="Genomic_DNA"/>
</dbReference>
<feature type="region of interest" description="Disordered" evidence="1">
    <location>
        <begin position="22"/>
        <end position="42"/>
    </location>
</feature>
<protein>
    <recommendedName>
        <fullName evidence="4">Aldo/keto reductase</fullName>
    </recommendedName>
</protein>
<evidence type="ECO:0000313" key="2">
    <source>
        <dbReference type="EMBL" id="MDT0469082.1"/>
    </source>
</evidence>